<evidence type="ECO:0000259" key="7">
    <source>
        <dbReference type="Pfam" id="PF02852"/>
    </source>
</evidence>
<feature type="binding site" evidence="5">
    <location>
        <begin position="181"/>
        <end position="188"/>
    </location>
    <ligand>
        <name>NAD(+)</name>
        <dbReference type="ChEBI" id="CHEBI:57540"/>
    </ligand>
</feature>
<protein>
    <submittedName>
        <fullName evidence="9">NAD(P)/FAD-dependent oxidoreductase</fullName>
    </submittedName>
</protein>
<dbReference type="PRINTS" id="PR00368">
    <property type="entry name" value="FADPNR"/>
</dbReference>
<dbReference type="GO" id="GO:0006103">
    <property type="term" value="P:2-oxoglutarate metabolic process"/>
    <property type="evidence" value="ECO:0007669"/>
    <property type="project" value="TreeGrafter"/>
</dbReference>
<dbReference type="Gene3D" id="3.30.390.30">
    <property type="match status" value="1"/>
</dbReference>
<feature type="binding site" evidence="5">
    <location>
        <begin position="144"/>
        <end position="146"/>
    </location>
    <ligand>
        <name>FAD</name>
        <dbReference type="ChEBI" id="CHEBI:57692"/>
    </ligand>
</feature>
<evidence type="ECO:0000313" key="10">
    <source>
        <dbReference type="Proteomes" id="UP000297638"/>
    </source>
</evidence>
<dbReference type="SUPFAM" id="SSF55424">
    <property type="entry name" value="FAD/NAD-linked reductases, dimerisation (C-terminal) domain"/>
    <property type="match status" value="1"/>
</dbReference>
<comment type="cofactor">
    <cofactor evidence="5">
        <name>FAD</name>
        <dbReference type="ChEBI" id="CHEBI:57692"/>
    </cofactor>
    <text evidence="5">Binds 1 FAD per subunit.</text>
</comment>
<dbReference type="InterPro" id="IPR016156">
    <property type="entry name" value="FAD/NAD-linked_Rdtase_dimer_sf"/>
</dbReference>
<dbReference type="InterPro" id="IPR001100">
    <property type="entry name" value="Pyr_nuc-diS_OxRdtase"/>
</dbReference>
<dbReference type="Proteomes" id="UP000297638">
    <property type="component" value="Unassembled WGS sequence"/>
</dbReference>
<dbReference type="RefSeq" id="WP_134780258.1">
    <property type="nucleotide sequence ID" value="NZ_SPDS01000001.1"/>
</dbReference>
<proteinExistence type="inferred from homology"/>
<dbReference type="InterPro" id="IPR036188">
    <property type="entry name" value="FAD/NAD-bd_sf"/>
</dbReference>
<name>A0A4Y8U0G7_9MICC</name>
<evidence type="ECO:0000259" key="8">
    <source>
        <dbReference type="Pfam" id="PF07992"/>
    </source>
</evidence>
<evidence type="ECO:0000256" key="1">
    <source>
        <dbReference type="ARBA" id="ARBA00007532"/>
    </source>
</evidence>
<sequence>MQRNPQPATDFDVIVIGAGPAGENAADYAAKQGLSAAIVESELVGGECSYWACMPSKALLRSGQVLAAAQRVPGAGQAITSTLDVSAVLARRDAFTSNWDDDGQVQWLRSAGIELLRGHGQLAAPGIVAVGGREYRARAVVLATGSIPVLPQIPGLAEAQAWGTREATAAKKIPPRLAIIGGGVAAVEMAFAFSSLGSAVTVLSRGALLSREEPFAGQMVAAALEEQGVGVRIGATPSKVSRDAQGIVHLDFAEGSAVAADELLVATGRRANTSNLGLEALGLDPAAIDVDDTLRVSGTDWLYVVGDANGRGLLTHQAKYQARVAGEAIAARLSGAEVQDAKWGRHAATADHGAIPRVVFTDPQVAAVGLTEHAARSRGLGIKVIEHDLGAIAGATLHADGYTGRAKLVIDRERGVILGASFVGQDAAELLHAATVAIIGEVPLERLWHAVPAYPTLSEIWLRLLETERFG</sequence>
<feature type="domain" description="FAD/NAD(P)-binding" evidence="8">
    <location>
        <begin position="11"/>
        <end position="322"/>
    </location>
</feature>
<evidence type="ECO:0000256" key="4">
    <source>
        <dbReference type="ARBA" id="ARBA00023027"/>
    </source>
</evidence>
<feature type="binding site" evidence="5">
    <location>
        <position position="120"/>
    </location>
    <ligand>
        <name>FAD</name>
        <dbReference type="ChEBI" id="CHEBI:57692"/>
    </ligand>
</feature>
<dbReference type="Pfam" id="PF02852">
    <property type="entry name" value="Pyr_redox_dim"/>
    <property type="match status" value="1"/>
</dbReference>
<dbReference type="InterPro" id="IPR023753">
    <property type="entry name" value="FAD/NAD-binding_dom"/>
</dbReference>
<feature type="disulfide bond" description="Redox-active" evidence="6">
    <location>
        <begin position="48"/>
        <end position="53"/>
    </location>
</feature>
<evidence type="ECO:0000313" key="9">
    <source>
        <dbReference type="EMBL" id="TFH57321.1"/>
    </source>
</evidence>
<comment type="similarity">
    <text evidence="1">Belongs to the class-I pyridine nucleotide-disulfide oxidoreductase family.</text>
</comment>
<dbReference type="PANTHER" id="PTHR22912">
    <property type="entry name" value="DISULFIDE OXIDOREDUCTASE"/>
    <property type="match status" value="1"/>
</dbReference>
<feature type="domain" description="Pyridine nucleotide-disulphide oxidoreductase dimerisation" evidence="7">
    <location>
        <begin position="355"/>
        <end position="461"/>
    </location>
</feature>
<dbReference type="AlphaFoldDB" id="A0A4Y8U0G7"/>
<keyword evidence="5" id="KW-0547">Nucleotide-binding</keyword>
<dbReference type="GO" id="GO:0004148">
    <property type="term" value="F:dihydrolipoyl dehydrogenase (NADH) activity"/>
    <property type="evidence" value="ECO:0007669"/>
    <property type="project" value="TreeGrafter"/>
</dbReference>
<dbReference type="Gene3D" id="3.50.50.60">
    <property type="entry name" value="FAD/NAD(P)-binding domain"/>
    <property type="match status" value="2"/>
</dbReference>
<evidence type="ECO:0000256" key="3">
    <source>
        <dbReference type="ARBA" id="ARBA00022827"/>
    </source>
</evidence>
<evidence type="ECO:0000256" key="2">
    <source>
        <dbReference type="ARBA" id="ARBA00022630"/>
    </source>
</evidence>
<keyword evidence="2" id="KW-0285">Flavoprotein</keyword>
<dbReference type="PIRSF" id="PIRSF000350">
    <property type="entry name" value="Mercury_reductase_MerA"/>
    <property type="match status" value="1"/>
</dbReference>
<dbReference type="PANTHER" id="PTHR22912:SF151">
    <property type="entry name" value="DIHYDROLIPOYL DEHYDROGENASE, MITOCHONDRIAL"/>
    <property type="match status" value="1"/>
</dbReference>
<evidence type="ECO:0000256" key="5">
    <source>
        <dbReference type="PIRSR" id="PIRSR000350-3"/>
    </source>
</evidence>
<accession>A0A4Y8U0G7</accession>
<dbReference type="Pfam" id="PF07992">
    <property type="entry name" value="Pyr_redox_2"/>
    <property type="match status" value="1"/>
</dbReference>
<feature type="binding site" evidence="5">
    <location>
        <position position="268"/>
    </location>
    <ligand>
        <name>NAD(+)</name>
        <dbReference type="ChEBI" id="CHEBI:57540"/>
    </ligand>
</feature>
<keyword evidence="3 5" id="KW-0274">FAD</keyword>
<dbReference type="GO" id="GO:0050660">
    <property type="term" value="F:flavin adenine dinucleotide binding"/>
    <property type="evidence" value="ECO:0007669"/>
    <property type="project" value="TreeGrafter"/>
</dbReference>
<feature type="binding site" evidence="5">
    <location>
        <position position="57"/>
    </location>
    <ligand>
        <name>FAD</name>
        <dbReference type="ChEBI" id="CHEBI:57692"/>
    </ligand>
</feature>
<dbReference type="EMBL" id="SPDS01000001">
    <property type="protein sequence ID" value="TFH57321.1"/>
    <property type="molecule type" value="Genomic_DNA"/>
</dbReference>
<dbReference type="InterPro" id="IPR004099">
    <property type="entry name" value="Pyr_nucl-diS_OxRdtase_dimer"/>
</dbReference>
<gene>
    <name evidence="9" type="ORF">EXY26_10105</name>
</gene>
<organism evidence="9 10">
    <name type="scientific">Glutamicibacter arilaitensis</name>
    <dbReference type="NCBI Taxonomy" id="256701"/>
    <lineage>
        <taxon>Bacteria</taxon>
        <taxon>Bacillati</taxon>
        <taxon>Actinomycetota</taxon>
        <taxon>Actinomycetes</taxon>
        <taxon>Micrococcales</taxon>
        <taxon>Micrococcaceae</taxon>
        <taxon>Glutamicibacter</taxon>
    </lineage>
</organism>
<feature type="binding site" evidence="5">
    <location>
        <position position="307"/>
    </location>
    <ligand>
        <name>FAD</name>
        <dbReference type="ChEBI" id="CHEBI:57692"/>
    </ligand>
</feature>
<comment type="caution">
    <text evidence="9">The sequence shown here is derived from an EMBL/GenBank/DDBJ whole genome shotgun (WGS) entry which is preliminary data.</text>
</comment>
<keyword evidence="4 5" id="KW-0520">NAD</keyword>
<dbReference type="PRINTS" id="PR00411">
    <property type="entry name" value="PNDRDTASEI"/>
</dbReference>
<evidence type="ECO:0000256" key="6">
    <source>
        <dbReference type="PIRSR" id="PIRSR000350-4"/>
    </source>
</evidence>
<reference evidence="9 10" key="1">
    <citation type="submission" date="2019-03" db="EMBL/GenBank/DDBJ databases">
        <title>Glutamicibacter sp. LJH19 genome.</title>
        <authorList>
            <person name="Sinai Borker S."/>
            <person name="Kumar R."/>
        </authorList>
    </citation>
    <scope>NUCLEOTIDE SEQUENCE [LARGE SCALE GENOMIC DNA]</scope>
    <source>
        <strain evidence="9 10">LJH19</strain>
    </source>
</reference>
<dbReference type="SUPFAM" id="SSF51905">
    <property type="entry name" value="FAD/NAD(P)-binding domain"/>
    <property type="match status" value="1"/>
</dbReference>
<dbReference type="InterPro" id="IPR050151">
    <property type="entry name" value="Class-I_Pyr_Nuc-Dis_Oxidored"/>
</dbReference>